<keyword evidence="7" id="KW-1133">Transmembrane helix</keyword>
<dbReference type="GO" id="GO:0020037">
    <property type="term" value="F:heme binding"/>
    <property type="evidence" value="ECO:0007669"/>
    <property type="project" value="InterPro"/>
</dbReference>
<dbReference type="Gene3D" id="1.10.630.10">
    <property type="entry name" value="Cytochrome P450"/>
    <property type="match status" value="1"/>
</dbReference>
<dbReference type="GO" id="GO:0016705">
    <property type="term" value="F:oxidoreductase activity, acting on paired donors, with incorporation or reduction of molecular oxygen"/>
    <property type="evidence" value="ECO:0007669"/>
    <property type="project" value="InterPro"/>
</dbReference>
<comment type="similarity">
    <text evidence="2">Belongs to the cytochrome P450 family.</text>
</comment>
<dbReference type="Pfam" id="PF00067">
    <property type="entry name" value="p450"/>
    <property type="match status" value="1"/>
</dbReference>
<keyword evidence="5 6" id="KW-0408">Iron</keyword>
<comment type="cofactor">
    <cofactor evidence="1 6">
        <name>heme</name>
        <dbReference type="ChEBI" id="CHEBI:30413"/>
    </cofactor>
</comment>
<dbReference type="PRINTS" id="PR00385">
    <property type="entry name" value="P450"/>
</dbReference>
<feature type="transmembrane region" description="Helical" evidence="7">
    <location>
        <begin position="6"/>
        <end position="26"/>
    </location>
</feature>
<dbReference type="PRINTS" id="PR00463">
    <property type="entry name" value="EP450I"/>
</dbReference>
<dbReference type="GO" id="GO:0005506">
    <property type="term" value="F:iron ion binding"/>
    <property type="evidence" value="ECO:0007669"/>
    <property type="project" value="InterPro"/>
</dbReference>
<dbReference type="InterPro" id="IPR001128">
    <property type="entry name" value="Cyt_P450"/>
</dbReference>
<dbReference type="InterPro" id="IPR050121">
    <property type="entry name" value="Cytochrome_P450_monoxygenase"/>
</dbReference>
<dbReference type="PANTHER" id="PTHR24305">
    <property type="entry name" value="CYTOCHROME P450"/>
    <property type="match status" value="1"/>
</dbReference>
<gene>
    <name evidence="8" type="ORF">P154DRAFT_578071</name>
</gene>
<dbReference type="OrthoDB" id="1470350at2759"/>
<protein>
    <submittedName>
        <fullName evidence="8">Cytochrome P450</fullName>
    </submittedName>
</protein>
<dbReference type="AlphaFoldDB" id="A0A6A5WGD7"/>
<evidence type="ECO:0000256" key="3">
    <source>
        <dbReference type="ARBA" id="ARBA00022617"/>
    </source>
</evidence>
<dbReference type="CDD" id="cd11058">
    <property type="entry name" value="CYP60B-like"/>
    <property type="match status" value="1"/>
</dbReference>
<keyword evidence="4 6" id="KW-0479">Metal-binding</keyword>
<evidence type="ECO:0000256" key="6">
    <source>
        <dbReference type="PIRSR" id="PIRSR602401-1"/>
    </source>
</evidence>
<evidence type="ECO:0000256" key="2">
    <source>
        <dbReference type="ARBA" id="ARBA00010617"/>
    </source>
</evidence>
<sequence length="496" mass="57363">MALSDFLLVSLLLYLAYGVVIAIYNVTFHPLAKFPGPILRGAFKFPFLWTMFKGDSVRETKDFHDKYGDVVRIAPDHLSFNTAQAWKDIYGTRLGKKQMQKDEEWFVDHKEPVNIIKSNDADHARIRKLVSYAFSDTALREQESLLTSHTSHLVQKFKSLIKGPEKGRVNMMDYYNFLTFDVIGDLCLGEPFGAIESGEYHDWIVQIFQGLKFWRVLRFGNAYPVVGYFLRFMMAVIPSIEEIRDSFFKLPKVKVEKRLATKTDRKDFMSYILKYNDERGMNREEVVDTASILIVGGSETTATLLCGLTYYLLVTPHVMERLKDEIRSTFPTEDEIHLRTLTRLPYLDAVVEEALRMYPPASSIFPRRTPPEGDIVNGIFIPGNTSVGVHQFATYRSAKNFVNPNRFAPERWLPEGAEEYQDDVKAAFQPFQLGPRGCIGKNLAYFEIKSTIARLVWNFDMEICEESKSWIQQKVFLVWEKGPLWVKLRQRENEKS</sequence>
<dbReference type="InterPro" id="IPR036396">
    <property type="entry name" value="Cyt_P450_sf"/>
</dbReference>
<dbReference type="PANTHER" id="PTHR24305:SF210">
    <property type="entry name" value="CYTOCHROME P450 MONOOXYGENASE ASQL-RELATED"/>
    <property type="match status" value="1"/>
</dbReference>
<reference evidence="8" key="1">
    <citation type="journal article" date="2020" name="Stud. Mycol.">
        <title>101 Dothideomycetes genomes: a test case for predicting lifestyles and emergence of pathogens.</title>
        <authorList>
            <person name="Haridas S."/>
            <person name="Albert R."/>
            <person name="Binder M."/>
            <person name="Bloem J."/>
            <person name="Labutti K."/>
            <person name="Salamov A."/>
            <person name="Andreopoulos B."/>
            <person name="Baker S."/>
            <person name="Barry K."/>
            <person name="Bills G."/>
            <person name="Bluhm B."/>
            <person name="Cannon C."/>
            <person name="Castanera R."/>
            <person name="Culley D."/>
            <person name="Daum C."/>
            <person name="Ezra D."/>
            <person name="Gonzalez J."/>
            <person name="Henrissat B."/>
            <person name="Kuo A."/>
            <person name="Liang C."/>
            <person name="Lipzen A."/>
            <person name="Lutzoni F."/>
            <person name="Magnuson J."/>
            <person name="Mondo S."/>
            <person name="Nolan M."/>
            <person name="Ohm R."/>
            <person name="Pangilinan J."/>
            <person name="Park H.-J."/>
            <person name="Ramirez L."/>
            <person name="Alfaro M."/>
            <person name="Sun H."/>
            <person name="Tritt A."/>
            <person name="Yoshinaga Y."/>
            <person name="Zwiers L.-H."/>
            <person name="Turgeon B."/>
            <person name="Goodwin S."/>
            <person name="Spatafora J."/>
            <person name="Crous P."/>
            <person name="Grigoriev I."/>
        </authorList>
    </citation>
    <scope>NUCLEOTIDE SEQUENCE</scope>
    <source>
        <strain evidence="8">CBS 123094</strain>
    </source>
</reference>
<dbReference type="Proteomes" id="UP000799779">
    <property type="component" value="Unassembled WGS sequence"/>
</dbReference>
<evidence type="ECO:0000256" key="7">
    <source>
        <dbReference type="SAM" id="Phobius"/>
    </source>
</evidence>
<proteinExistence type="inferred from homology"/>
<accession>A0A6A5WGD7</accession>
<evidence type="ECO:0000256" key="5">
    <source>
        <dbReference type="ARBA" id="ARBA00023004"/>
    </source>
</evidence>
<evidence type="ECO:0000256" key="4">
    <source>
        <dbReference type="ARBA" id="ARBA00022723"/>
    </source>
</evidence>
<dbReference type="InterPro" id="IPR002401">
    <property type="entry name" value="Cyt_P450_E_grp-I"/>
</dbReference>
<organism evidence="8 9">
    <name type="scientific">Amniculicola lignicola CBS 123094</name>
    <dbReference type="NCBI Taxonomy" id="1392246"/>
    <lineage>
        <taxon>Eukaryota</taxon>
        <taxon>Fungi</taxon>
        <taxon>Dikarya</taxon>
        <taxon>Ascomycota</taxon>
        <taxon>Pezizomycotina</taxon>
        <taxon>Dothideomycetes</taxon>
        <taxon>Pleosporomycetidae</taxon>
        <taxon>Pleosporales</taxon>
        <taxon>Amniculicolaceae</taxon>
        <taxon>Amniculicola</taxon>
    </lineage>
</organism>
<dbReference type="EMBL" id="ML977605">
    <property type="protein sequence ID" value="KAF1998245.1"/>
    <property type="molecule type" value="Genomic_DNA"/>
</dbReference>
<evidence type="ECO:0000313" key="8">
    <source>
        <dbReference type="EMBL" id="KAF1998245.1"/>
    </source>
</evidence>
<evidence type="ECO:0000313" key="9">
    <source>
        <dbReference type="Proteomes" id="UP000799779"/>
    </source>
</evidence>
<name>A0A6A5WGD7_9PLEO</name>
<dbReference type="SUPFAM" id="SSF48264">
    <property type="entry name" value="Cytochrome P450"/>
    <property type="match status" value="1"/>
</dbReference>
<keyword evidence="9" id="KW-1185">Reference proteome</keyword>
<keyword evidence="7" id="KW-0812">Transmembrane</keyword>
<dbReference type="GO" id="GO:0004497">
    <property type="term" value="F:monooxygenase activity"/>
    <property type="evidence" value="ECO:0007669"/>
    <property type="project" value="InterPro"/>
</dbReference>
<keyword evidence="7" id="KW-0472">Membrane</keyword>
<keyword evidence="3 6" id="KW-0349">Heme</keyword>
<feature type="binding site" description="axial binding residue" evidence="6">
    <location>
        <position position="438"/>
    </location>
    <ligand>
        <name>heme</name>
        <dbReference type="ChEBI" id="CHEBI:30413"/>
    </ligand>
    <ligandPart>
        <name>Fe</name>
        <dbReference type="ChEBI" id="CHEBI:18248"/>
    </ligandPart>
</feature>
<evidence type="ECO:0000256" key="1">
    <source>
        <dbReference type="ARBA" id="ARBA00001971"/>
    </source>
</evidence>